<dbReference type="eggNOG" id="ENOG502RAV1">
    <property type="taxonomic scope" value="Eukaryota"/>
</dbReference>
<dbReference type="AlphaFoldDB" id="I1CPZ1"/>
<dbReference type="VEuPathDB" id="FungiDB:RO3G_15232"/>
<dbReference type="InParanoid" id="I1CPZ1"/>
<organism evidence="2 3">
    <name type="scientific">Rhizopus delemar (strain RA 99-880 / ATCC MYA-4621 / FGSC 9543 / NRRL 43880)</name>
    <name type="common">Mucormycosis agent</name>
    <name type="synonym">Rhizopus arrhizus var. delemar</name>
    <dbReference type="NCBI Taxonomy" id="246409"/>
    <lineage>
        <taxon>Eukaryota</taxon>
        <taxon>Fungi</taxon>
        <taxon>Fungi incertae sedis</taxon>
        <taxon>Mucoromycota</taxon>
        <taxon>Mucoromycotina</taxon>
        <taxon>Mucoromycetes</taxon>
        <taxon>Mucorales</taxon>
        <taxon>Mucorineae</taxon>
        <taxon>Rhizopodaceae</taxon>
        <taxon>Rhizopus</taxon>
    </lineage>
</organism>
<proteinExistence type="predicted"/>
<dbReference type="OMA" id="MSINSPW"/>
<dbReference type="STRING" id="246409.I1CPZ1"/>
<name>I1CPZ1_RHIO9</name>
<dbReference type="GeneID" id="93622197"/>
<evidence type="ECO:0000256" key="1">
    <source>
        <dbReference type="SAM" id="MobiDB-lite"/>
    </source>
</evidence>
<sequence length="307" mass="35387">MQFSTQPIQYSILPSSKPRPRSTLDEQWKTTSKNESLKAKKDTETWKMSAKPRHAQLIQDDRRQSAPLLSSGLNRKPLPREPIQQELIHMQSEPIYPYYSPTPFQTTSQPPAPPIIQPQPGYLNHYPTYPLLYTNNNNHEIYPANNSYPVHTDYIPPKEYHSEIPLQPQEYSQYNNIQPNYSPTAAAIVPQQHPPQTLSDPPVEINKNEKKENNKNERLSLAEKIHIIATFRTRKIVSITTASGRKVPLDNRPVFGNWVDMDNFENGERWTVEWCENDRGVMDRFLSKVVQAGGGKRHKDHIAKDST</sequence>
<keyword evidence="3" id="KW-1185">Reference proteome</keyword>
<dbReference type="Proteomes" id="UP000009138">
    <property type="component" value="Unassembled WGS sequence"/>
</dbReference>
<feature type="compositionally biased region" description="Basic and acidic residues" evidence="1">
    <location>
        <begin position="35"/>
        <end position="45"/>
    </location>
</feature>
<accession>I1CPZ1</accession>
<evidence type="ECO:0000313" key="2">
    <source>
        <dbReference type="EMBL" id="EIE90521.1"/>
    </source>
</evidence>
<evidence type="ECO:0000313" key="3">
    <source>
        <dbReference type="Proteomes" id="UP000009138"/>
    </source>
</evidence>
<dbReference type="EMBL" id="CH476746">
    <property type="protein sequence ID" value="EIE90521.1"/>
    <property type="molecule type" value="Genomic_DNA"/>
</dbReference>
<feature type="region of interest" description="Disordered" evidence="1">
    <location>
        <begin position="192"/>
        <end position="215"/>
    </location>
</feature>
<protein>
    <submittedName>
        <fullName evidence="2">Uncharacterized protein</fullName>
    </submittedName>
</protein>
<feature type="compositionally biased region" description="Polar residues" evidence="1">
    <location>
        <begin position="1"/>
        <end position="14"/>
    </location>
</feature>
<feature type="compositionally biased region" description="Basic and acidic residues" evidence="1">
    <location>
        <begin position="206"/>
        <end position="215"/>
    </location>
</feature>
<gene>
    <name evidence="2" type="ORF">RO3G_15232</name>
</gene>
<dbReference type="RefSeq" id="XP_067525917.1">
    <property type="nucleotide sequence ID" value="XM_067669816.1"/>
</dbReference>
<feature type="region of interest" description="Disordered" evidence="1">
    <location>
        <begin position="1"/>
        <end position="79"/>
    </location>
</feature>
<reference evidence="2 3" key="1">
    <citation type="journal article" date="2009" name="PLoS Genet.">
        <title>Genomic analysis of the basal lineage fungus Rhizopus oryzae reveals a whole-genome duplication.</title>
        <authorList>
            <person name="Ma L.-J."/>
            <person name="Ibrahim A.S."/>
            <person name="Skory C."/>
            <person name="Grabherr M.G."/>
            <person name="Burger G."/>
            <person name="Butler M."/>
            <person name="Elias M."/>
            <person name="Idnurm A."/>
            <person name="Lang B.F."/>
            <person name="Sone T."/>
            <person name="Abe A."/>
            <person name="Calvo S.E."/>
            <person name="Corrochano L.M."/>
            <person name="Engels R."/>
            <person name="Fu J."/>
            <person name="Hansberg W."/>
            <person name="Kim J.-M."/>
            <person name="Kodira C.D."/>
            <person name="Koehrsen M.J."/>
            <person name="Liu B."/>
            <person name="Miranda-Saavedra D."/>
            <person name="O'Leary S."/>
            <person name="Ortiz-Castellanos L."/>
            <person name="Poulter R."/>
            <person name="Rodriguez-Romero J."/>
            <person name="Ruiz-Herrera J."/>
            <person name="Shen Y.-Q."/>
            <person name="Zeng Q."/>
            <person name="Galagan J."/>
            <person name="Birren B.W."/>
            <person name="Cuomo C.A."/>
            <person name="Wickes B.L."/>
        </authorList>
    </citation>
    <scope>NUCLEOTIDE SEQUENCE [LARGE SCALE GENOMIC DNA]</scope>
    <source>
        <strain evidence="3">RA 99-880 / ATCC MYA-4621 / FGSC 9543 / NRRL 43880</strain>
    </source>
</reference>
<dbReference type="OrthoDB" id="2381286at2759"/>